<accession>A0A3B3VJ57</accession>
<keyword evidence="18" id="KW-1185">Reference proteome</keyword>
<evidence type="ECO:0000256" key="1">
    <source>
        <dbReference type="ARBA" id="ARBA00004651"/>
    </source>
</evidence>
<dbReference type="Gene3D" id="1.10.287.70">
    <property type="match status" value="1"/>
</dbReference>
<dbReference type="FunFam" id="1.10.287.70:FF:000016">
    <property type="entry name" value="Putative potassium voltage-gated channel subfamily KQT member 2"/>
    <property type="match status" value="1"/>
</dbReference>
<dbReference type="FunFam" id="1.20.120.350:FF:000017">
    <property type="entry name" value="potassium voltage-gated channel subfamily KQT member 1"/>
    <property type="match status" value="1"/>
</dbReference>
<keyword evidence="3" id="KW-1003">Cell membrane</keyword>
<dbReference type="Gene3D" id="6.10.140.1910">
    <property type="match status" value="1"/>
</dbReference>
<keyword evidence="5 15" id="KW-0812">Transmembrane</keyword>
<keyword evidence="9 15" id="KW-1133">Transmembrane helix</keyword>
<dbReference type="PRINTS" id="PR00169">
    <property type="entry name" value="KCHANNEL"/>
</dbReference>
<dbReference type="GO" id="GO:0008076">
    <property type="term" value="C:voltage-gated potassium channel complex"/>
    <property type="evidence" value="ECO:0007669"/>
    <property type="project" value="TreeGrafter"/>
</dbReference>
<evidence type="ECO:0000256" key="6">
    <source>
        <dbReference type="ARBA" id="ARBA00022826"/>
    </source>
</evidence>
<name>A0A3B3VJ57_9TELE</name>
<dbReference type="SUPFAM" id="SSF81324">
    <property type="entry name" value="Voltage-gated potassium channels"/>
    <property type="match status" value="1"/>
</dbReference>
<keyword evidence="10" id="KW-0406">Ion transport</keyword>
<feature type="transmembrane region" description="Helical" evidence="15">
    <location>
        <begin position="272"/>
        <end position="289"/>
    </location>
</feature>
<evidence type="ECO:0000313" key="17">
    <source>
        <dbReference type="Ensembl" id="ENSPLAP00000025061.1"/>
    </source>
</evidence>
<evidence type="ECO:0000256" key="9">
    <source>
        <dbReference type="ARBA" id="ARBA00022989"/>
    </source>
</evidence>
<dbReference type="InterPro" id="IPR005821">
    <property type="entry name" value="Ion_trans_dom"/>
</dbReference>
<feature type="transmembrane region" description="Helical" evidence="15">
    <location>
        <begin position="176"/>
        <end position="193"/>
    </location>
</feature>
<keyword evidence="6" id="KW-0631">Potassium channel</keyword>
<dbReference type="InterPro" id="IPR003948">
    <property type="entry name" value="K_chnl_volt-dep_KCNQ3"/>
</dbReference>
<comment type="catalytic activity">
    <reaction evidence="13">
        <text>K(+)(in) = K(+)(out)</text>
        <dbReference type="Rhea" id="RHEA:29463"/>
        <dbReference type="ChEBI" id="CHEBI:29103"/>
    </reaction>
</comment>
<feature type="domain" description="Ion transport" evidence="16">
    <location>
        <begin position="103"/>
        <end position="327"/>
    </location>
</feature>
<keyword evidence="11 15" id="KW-0472">Membrane</keyword>
<dbReference type="PANTHER" id="PTHR47735:SF11">
    <property type="entry name" value="POTASSIUM VOLTAGE-GATED CHANNEL SUBFAMILY KQT MEMBER 3"/>
    <property type="match status" value="1"/>
</dbReference>
<sequence length="407" mass="45664">MGLRSRTVASGSEEQKKTSGAPLPPSGDLLDQSGGGGADKDGALLLVGREDFKRGAPGITIGLLAKTPLSYTRPAKRNNIRKRKIQNLIYDTLERPRGWALLYHAFVFLIVLGCLILAILTTFREHEKDSAHWLVILETFAIFIFGAEFALRIWAAGCCCRYKGWRGRLKFARKPLCILDIFVLIASVPVVAVRNQGNVLATSLRSLRFLQILRMLRMDRRGGTWKLLGSAIYAHSKELITAWYIGFLSLILASFLVYLVEKDDGSVNDFDTYADALWWGLITLTTIGYGDKTPKTWAGRLLAGTFALIGVSFFALPAGILGSGLALKVQEQHRQKHFEKRRHPAAGLIQSAWRYYSTNPIREDLIATWRFYETIISLPCFRYEAPALLVKQSDVFHFLSHCWENPA</sequence>
<feature type="transmembrane region" description="Helical" evidence="15">
    <location>
        <begin position="101"/>
        <end position="121"/>
    </location>
</feature>
<dbReference type="PRINTS" id="PR01462">
    <property type="entry name" value="KCNQ3CHANNEL"/>
</dbReference>
<evidence type="ECO:0000256" key="5">
    <source>
        <dbReference type="ARBA" id="ARBA00022692"/>
    </source>
</evidence>
<dbReference type="InterPro" id="IPR027359">
    <property type="entry name" value="Volt_channel_dom_sf"/>
</dbReference>
<comment type="subcellular location">
    <subcellularLocation>
        <location evidence="1">Cell membrane</location>
        <topology evidence="1">Multi-pass membrane protein</topology>
    </subcellularLocation>
</comment>
<evidence type="ECO:0000259" key="16">
    <source>
        <dbReference type="Pfam" id="PF00520"/>
    </source>
</evidence>
<proteinExistence type="predicted"/>
<keyword evidence="12" id="KW-0407">Ion channel</keyword>
<feature type="transmembrane region" description="Helical" evidence="15">
    <location>
        <begin position="242"/>
        <end position="260"/>
    </location>
</feature>
<dbReference type="PANTHER" id="PTHR47735">
    <property type="entry name" value="POTASSIUM VOLTAGE-GATED CHANNEL SUBFAMILY KQT MEMBER 4"/>
    <property type="match status" value="1"/>
</dbReference>
<feature type="region of interest" description="Disordered" evidence="14">
    <location>
        <begin position="1"/>
        <end position="35"/>
    </location>
</feature>
<evidence type="ECO:0000256" key="12">
    <source>
        <dbReference type="ARBA" id="ARBA00023303"/>
    </source>
</evidence>
<dbReference type="PRINTS" id="PR01459">
    <property type="entry name" value="KCNQCHANNEL"/>
</dbReference>
<evidence type="ECO:0000256" key="10">
    <source>
        <dbReference type="ARBA" id="ARBA00023065"/>
    </source>
</evidence>
<organism evidence="17 18">
    <name type="scientific">Poecilia latipinna</name>
    <name type="common">sailfin molly</name>
    <dbReference type="NCBI Taxonomy" id="48699"/>
    <lineage>
        <taxon>Eukaryota</taxon>
        <taxon>Metazoa</taxon>
        <taxon>Chordata</taxon>
        <taxon>Craniata</taxon>
        <taxon>Vertebrata</taxon>
        <taxon>Euteleostomi</taxon>
        <taxon>Actinopterygii</taxon>
        <taxon>Neopterygii</taxon>
        <taxon>Teleostei</taxon>
        <taxon>Neoteleostei</taxon>
        <taxon>Acanthomorphata</taxon>
        <taxon>Ovalentaria</taxon>
        <taxon>Atherinomorphae</taxon>
        <taxon>Cyprinodontiformes</taxon>
        <taxon>Poeciliidae</taxon>
        <taxon>Poeciliinae</taxon>
        <taxon>Poecilia</taxon>
    </lineage>
</organism>
<evidence type="ECO:0000256" key="8">
    <source>
        <dbReference type="ARBA" id="ARBA00022958"/>
    </source>
</evidence>
<keyword evidence="4" id="KW-0633">Potassium transport</keyword>
<evidence type="ECO:0000256" key="14">
    <source>
        <dbReference type="SAM" id="MobiDB-lite"/>
    </source>
</evidence>
<dbReference type="Gene3D" id="1.20.120.350">
    <property type="entry name" value="Voltage-gated potassium channels. Chain C"/>
    <property type="match status" value="1"/>
</dbReference>
<keyword evidence="8" id="KW-0630">Potassium</keyword>
<evidence type="ECO:0000256" key="4">
    <source>
        <dbReference type="ARBA" id="ARBA00022538"/>
    </source>
</evidence>
<dbReference type="AlphaFoldDB" id="A0A3B3VJ57"/>
<evidence type="ECO:0000256" key="3">
    <source>
        <dbReference type="ARBA" id="ARBA00022475"/>
    </source>
</evidence>
<dbReference type="Proteomes" id="UP000261500">
    <property type="component" value="Unplaced"/>
</dbReference>
<evidence type="ECO:0000256" key="2">
    <source>
        <dbReference type="ARBA" id="ARBA00022448"/>
    </source>
</evidence>
<reference evidence="17" key="2">
    <citation type="submission" date="2025-09" db="UniProtKB">
        <authorList>
            <consortium name="Ensembl"/>
        </authorList>
    </citation>
    <scope>IDENTIFICATION</scope>
</reference>
<keyword evidence="2" id="KW-0813">Transport</keyword>
<evidence type="ECO:0000256" key="15">
    <source>
        <dbReference type="SAM" id="Phobius"/>
    </source>
</evidence>
<evidence type="ECO:0000256" key="11">
    <source>
        <dbReference type="ARBA" id="ARBA00023136"/>
    </source>
</evidence>
<dbReference type="GO" id="GO:0005249">
    <property type="term" value="F:voltage-gated potassium channel activity"/>
    <property type="evidence" value="ECO:0007669"/>
    <property type="project" value="InterPro"/>
</dbReference>
<protein>
    <submittedName>
        <fullName evidence="17">Potassium voltage-gated channel subfamily Q member 3</fullName>
    </submittedName>
</protein>
<dbReference type="GeneTree" id="ENSGT00940000159760"/>
<evidence type="ECO:0000256" key="7">
    <source>
        <dbReference type="ARBA" id="ARBA00022882"/>
    </source>
</evidence>
<keyword evidence="7" id="KW-0851">Voltage-gated channel</keyword>
<dbReference type="Pfam" id="PF00520">
    <property type="entry name" value="Ion_trans"/>
    <property type="match status" value="1"/>
</dbReference>
<dbReference type="InterPro" id="IPR003937">
    <property type="entry name" value="K_chnl_volt-dep_KCNQ"/>
</dbReference>
<evidence type="ECO:0000256" key="13">
    <source>
        <dbReference type="ARBA" id="ARBA00034430"/>
    </source>
</evidence>
<feature type="transmembrane region" description="Helical" evidence="15">
    <location>
        <begin position="301"/>
        <end position="327"/>
    </location>
</feature>
<feature type="transmembrane region" description="Helical" evidence="15">
    <location>
        <begin position="133"/>
        <end position="155"/>
    </location>
</feature>
<reference evidence="17" key="1">
    <citation type="submission" date="2025-08" db="UniProtKB">
        <authorList>
            <consortium name="Ensembl"/>
        </authorList>
    </citation>
    <scope>IDENTIFICATION</scope>
</reference>
<evidence type="ECO:0000313" key="18">
    <source>
        <dbReference type="Proteomes" id="UP000261500"/>
    </source>
</evidence>
<dbReference type="Ensembl" id="ENSPLAT00000001871.1">
    <property type="protein sequence ID" value="ENSPLAP00000025061.1"/>
    <property type="gene ID" value="ENSPLAG00000011831.1"/>
</dbReference>